<dbReference type="EMBL" id="CM043022">
    <property type="protein sequence ID" value="KAI4456578.1"/>
    <property type="molecule type" value="Genomic_DNA"/>
</dbReference>
<reference evidence="1" key="1">
    <citation type="submission" date="2022-04" db="EMBL/GenBank/DDBJ databases">
        <title>Chromosome-scale genome assembly of Holotrichia oblita Faldermann.</title>
        <authorList>
            <person name="Rongchong L."/>
        </authorList>
    </citation>
    <scope>NUCLEOTIDE SEQUENCE</scope>
    <source>
        <strain evidence="1">81SQS9</strain>
    </source>
</reference>
<sequence length="549" mass="63869">MSRVDNIALANKKNYVDKTRLLTEIHRIDREKCTVMRQLNNEKQRFKSKYSKFDAFSEHRGTEPSDVVMYTTHNPGFCYRRNGECRMPPSPIKNTPLGFEDIHALIFTDGEVDVDKVLCLHLLSTHRTETLTPPPREQRAFMFLAKQQAPLERLIERSKRRWPEDRLTRLLPIYVLDYCRNNPHSKKDHFLRDGRLAARLIVNEKVNVLIRSIMTALEKTNKSMLSELIDKARNTEYLKSMLNKPKVQDFVKNLKGLNVISCCESFCLTLPFRLIPLILDVKTSSGQLETLLKQIRNNIFKLPINCCWEDDYINYSVLSDMDTTSSICLEPHIHGEREISSQNLDISLICRKMFRYVNASYSSTVEYRESSKKYSISTNVTFIKNTRKANIAIKRDLESLEKKKGTGSKTRFQKLSHDPGNQKGESQRQGAGNVYKNKRLLRQVKCTACCEKWREPLPTPKTSHLNKNVVHALDDDTMQDQEMKFWKDYKVLKNDSCPGSPYFKLSARNSFDKNNIIEVIDVSELDLAKVRQEIREHETKKKLDRFLSS</sequence>
<name>A0ACB9SN76_HOLOL</name>
<proteinExistence type="predicted"/>
<comment type="caution">
    <text evidence="1">The sequence shown here is derived from an EMBL/GenBank/DDBJ whole genome shotgun (WGS) entry which is preliminary data.</text>
</comment>
<gene>
    <name evidence="1" type="ORF">MML48_8g00011874</name>
</gene>
<dbReference type="Proteomes" id="UP001056778">
    <property type="component" value="Chromosome 8"/>
</dbReference>
<accession>A0ACB9SN76</accession>
<evidence type="ECO:0000313" key="1">
    <source>
        <dbReference type="EMBL" id="KAI4456578.1"/>
    </source>
</evidence>
<organism evidence="1 2">
    <name type="scientific">Holotrichia oblita</name>
    <name type="common">Chafer beetle</name>
    <dbReference type="NCBI Taxonomy" id="644536"/>
    <lineage>
        <taxon>Eukaryota</taxon>
        <taxon>Metazoa</taxon>
        <taxon>Ecdysozoa</taxon>
        <taxon>Arthropoda</taxon>
        <taxon>Hexapoda</taxon>
        <taxon>Insecta</taxon>
        <taxon>Pterygota</taxon>
        <taxon>Neoptera</taxon>
        <taxon>Endopterygota</taxon>
        <taxon>Coleoptera</taxon>
        <taxon>Polyphaga</taxon>
        <taxon>Scarabaeiformia</taxon>
        <taxon>Scarabaeidae</taxon>
        <taxon>Melolonthinae</taxon>
        <taxon>Holotrichia</taxon>
    </lineage>
</organism>
<keyword evidence="2" id="KW-1185">Reference proteome</keyword>
<protein>
    <submittedName>
        <fullName evidence="1">Uncharacterized protein</fullName>
    </submittedName>
</protein>
<evidence type="ECO:0000313" key="2">
    <source>
        <dbReference type="Proteomes" id="UP001056778"/>
    </source>
</evidence>